<name>A0ABU7KTD2_9ACTN</name>
<keyword evidence="3" id="KW-0813">Transport</keyword>
<dbReference type="Gene3D" id="3.40.190.170">
    <property type="entry name" value="Bacterial extracellular solute-binding protein, family 7"/>
    <property type="match status" value="1"/>
</dbReference>
<protein>
    <submittedName>
        <fullName evidence="6">DctP family TRAP transporter solute-binding subunit</fullName>
    </submittedName>
</protein>
<accession>A0ABU7KTD2</accession>
<evidence type="ECO:0000256" key="1">
    <source>
        <dbReference type="ARBA" id="ARBA00004196"/>
    </source>
</evidence>
<dbReference type="PANTHER" id="PTHR33376">
    <property type="match status" value="1"/>
</dbReference>
<dbReference type="NCBIfam" id="TIGR00787">
    <property type="entry name" value="dctP"/>
    <property type="match status" value="1"/>
</dbReference>
<comment type="caution">
    <text evidence="6">The sequence shown here is derived from an EMBL/GenBank/DDBJ whole genome shotgun (WGS) entry which is preliminary data.</text>
</comment>
<dbReference type="InterPro" id="IPR018389">
    <property type="entry name" value="DctP_fam"/>
</dbReference>
<reference evidence="6 7" key="1">
    <citation type="submission" date="2023-07" db="EMBL/GenBank/DDBJ databases">
        <authorList>
            <person name="Girao M."/>
            <person name="Carvalho M.F."/>
        </authorList>
    </citation>
    <scope>NUCLEOTIDE SEQUENCE [LARGE SCALE GENOMIC DNA]</scope>
    <source>
        <strain evidence="6 7">66/93</strain>
    </source>
</reference>
<evidence type="ECO:0000256" key="2">
    <source>
        <dbReference type="ARBA" id="ARBA00009023"/>
    </source>
</evidence>
<dbReference type="RefSeq" id="WP_330159571.1">
    <property type="nucleotide sequence ID" value="NZ_BAAAJA010000015.1"/>
</dbReference>
<comment type="similarity">
    <text evidence="2">Belongs to the bacterial solute-binding protein 7 family.</text>
</comment>
<dbReference type="InterPro" id="IPR004682">
    <property type="entry name" value="TRAP_DctP"/>
</dbReference>
<keyword evidence="4 5" id="KW-0732">Signal</keyword>
<evidence type="ECO:0000256" key="3">
    <source>
        <dbReference type="ARBA" id="ARBA00022448"/>
    </source>
</evidence>
<comment type="subcellular location">
    <subcellularLocation>
        <location evidence="1">Cell envelope</location>
    </subcellularLocation>
</comment>
<dbReference type="NCBIfam" id="NF037995">
    <property type="entry name" value="TRAP_S1"/>
    <property type="match status" value="1"/>
</dbReference>
<dbReference type="PROSITE" id="PS51257">
    <property type="entry name" value="PROKAR_LIPOPROTEIN"/>
    <property type="match status" value="1"/>
</dbReference>
<dbReference type="Pfam" id="PF03480">
    <property type="entry name" value="DctP"/>
    <property type="match status" value="1"/>
</dbReference>
<feature type="chain" id="PRO_5046945453" evidence="5">
    <location>
        <begin position="27"/>
        <end position="331"/>
    </location>
</feature>
<dbReference type="Proteomes" id="UP001348641">
    <property type="component" value="Unassembled WGS sequence"/>
</dbReference>
<evidence type="ECO:0000256" key="4">
    <source>
        <dbReference type="ARBA" id="ARBA00022729"/>
    </source>
</evidence>
<feature type="signal peptide" evidence="5">
    <location>
        <begin position="1"/>
        <end position="26"/>
    </location>
</feature>
<gene>
    <name evidence="6" type="ORF">Q8A49_18780</name>
</gene>
<evidence type="ECO:0000313" key="6">
    <source>
        <dbReference type="EMBL" id="MEE2052549.1"/>
    </source>
</evidence>
<dbReference type="InterPro" id="IPR038404">
    <property type="entry name" value="TRAP_DctP_sf"/>
</dbReference>
<evidence type="ECO:0000256" key="5">
    <source>
        <dbReference type="SAM" id="SignalP"/>
    </source>
</evidence>
<organism evidence="6 7">
    <name type="scientific">Nocardiopsis tropica</name>
    <dbReference type="NCBI Taxonomy" id="109330"/>
    <lineage>
        <taxon>Bacteria</taxon>
        <taxon>Bacillati</taxon>
        <taxon>Actinomycetota</taxon>
        <taxon>Actinomycetes</taxon>
        <taxon>Streptosporangiales</taxon>
        <taxon>Nocardiopsidaceae</taxon>
        <taxon>Nocardiopsis</taxon>
    </lineage>
</organism>
<sequence>MRTPHRWTALVPVAVLALAGCGADGAADGEITLSFANSYTADHPHTRCGLDLVAERVADAGVGVTVETFPNSQLGNNTETFTSVMSGDIDMDVQGSAALGSAYEPIGVLDAAYAFDDADQMFAYFDSEESEQLKADFEAATGVRILDVWYFGDRHFTANRPIRTPGDLSGLRMRFPDSPIYLANAEAMGATPTTVAFEEVYLALQQGTADGQENPIPTISADSFDEVQSHISLTSHQIGSQLIVVSGQSWELMDEGQQEALQEAVSTVREENRACIEESEAEILDRWAADGAMEVVDDVDVDAFRTRSRDYFAEHLDEGQRALYESLHSGS</sequence>
<evidence type="ECO:0000313" key="7">
    <source>
        <dbReference type="Proteomes" id="UP001348641"/>
    </source>
</evidence>
<dbReference type="PIRSF" id="PIRSF006470">
    <property type="entry name" value="DctB"/>
    <property type="match status" value="1"/>
</dbReference>
<dbReference type="EMBL" id="JAUUCC010000048">
    <property type="protein sequence ID" value="MEE2052549.1"/>
    <property type="molecule type" value="Genomic_DNA"/>
</dbReference>
<dbReference type="PANTHER" id="PTHR33376:SF4">
    <property type="entry name" value="SIALIC ACID-BINDING PERIPLASMIC PROTEIN SIAP"/>
    <property type="match status" value="1"/>
</dbReference>
<proteinExistence type="inferred from homology"/>